<protein>
    <submittedName>
        <fullName evidence="10">DNA-binding response regulator</fullName>
    </submittedName>
</protein>
<keyword evidence="3" id="KW-0805">Transcription regulation</keyword>
<evidence type="ECO:0000259" key="9">
    <source>
        <dbReference type="PROSITE" id="PS51755"/>
    </source>
</evidence>
<feature type="domain" description="OmpR/PhoB-type" evidence="9">
    <location>
        <begin position="121"/>
        <end position="217"/>
    </location>
</feature>
<keyword evidence="5" id="KW-0804">Transcription</keyword>
<comment type="caution">
    <text evidence="10">The sequence shown here is derived from an EMBL/GenBank/DDBJ whole genome shotgun (WGS) entry which is preliminary data.</text>
</comment>
<accession>A0A3E0IMT7</accession>
<dbReference type="GO" id="GO:0000976">
    <property type="term" value="F:transcription cis-regulatory region binding"/>
    <property type="evidence" value="ECO:0007669"/>
    <property type="project" value="TreeGrafter"/>
</dbReference>
<evidence type="ECO:0000313" key="10">
    <source>
        <dbReference type="EMBL" id="REH92830.1"/>
    </source>
</evidence>
<dbReference type="OrthoDB" id="9802426at2"/>
<keyword evidence="1 6" id="KW-0597">Phosphoprotein</keyword>
<dbReference type="InterPro" id="IPR016032">
    <property type="entry name" value="Sig_transdc_resp-reg_C-effctor"/>
</dbReference>
<evidence type="ECO:0000313" key="11">
    <source>
        <dbReference type="Proteomes" id="UP000256562"/>
    </source>
</evidence>
<evidence type="ECO:0000256" key="4">
    <source>
        <dbReference type="ARBA" id="ARBA00023125"/>
    </source>
</evidence>
<dbReference type="Pfam" id="PF00072">
    <property type="entry name" value="Response_reg"/>
    <property type="match status" value="1"/>
</dbReference>
<dbReference type="InterPro" id="IPR011006">
    <property type="entry name" value="CheY-like_superfamily"/>
</dbReference>
<sequence>MKGFHILIVEDDSIIAKNLKKLFEQNNVKVSLDYNGDRVMRYLNEVHLIIMDVMLPGMDGIHLTDLIRQTTDIPILYLTARNDISAKLEGLRNGDDYLTKPFDPRELFLRVENLIDKYYSDKKITIGELTIDIRARTVMIDNAYVNFTKTENVIFFYLVSNINVNLTKAQIINFVWQAESVYENTLNVYIKKIRSKINDRDATVIETVYGVGYRLNSR</sequence>
<dbReference type="GO" id="GO:0000156">
    <property type="term" value="F:phosphorelay response regulator activity"/>
    <property type="evidence" value="ECO:0007669"/>
    <property type="project" value="TreeGrafter"/>
</dbReference>
<dbReference type="InterPro" id="IPR039420">
    <property type="entry name" value="WalR-like"/>
</dbReference>
<dbReference type="GO" id="GO:0032993">
    <property type="term" value="C:protein-DNA complex"/>
    <property type="evidence" value="ECO:0007669"/>
    <property type="project" value="TreeGrafter"/>
</dbReference>
<keyword evidence="2" id="KW-0902">Two-component regulatory system</keyword>
<name>A0A3E0IMT7_9STAP</name>
<dbReference type="Proteomes" id="UP000256562">
    <property type="component" value="Unassembled WGS sequence"/>
</dbReference>
<feature type="DNA-binding region" description="OmpR/PhoB-type" evidence="7">
    <location>
        <begin position="121"/>
        <end position="217"/>
    </location>
</feature>
<evidence type="ECO:0000256" key="7">
    <source>
        <dbReference type="PROSITE-ProRule" id="PRU01091"/>
    </source>
</evidence>
<dbReference type="EMBL" id="QKXQ01000453">
    <property type="protein sequence ID" value="REH92830.1"/>
    <property type="molecule type" value="Genomic_DNA"/>
</dbReference>
<dbReference type="SUPFAM" id="SSF52172">
    <property type="entry name" value="CheY-like"/>
    <property type="match status" value="1"/>
</dbReference>
<dbReference type="SUPFAM" id="SSF46894">
    <property type="entry name" value="C-terminal effector domain of the bipartite response regulators"/>
    <property type="match status" value="1"/>
</dbReference>
<dbReference type="Gene3D" id="1.10.10.10">
    <property type="entry name" value="Winged helix-like DNA-binding domain superfamily/Winged helix DNA-binding domain"/>
    <property type="match status" value="1"/>
</dbReference>
<reference evidence="10 11" key="1">
    <citation type="journal article" date="2018" name="Vet. Microbiol.">
        <title>Characterisation of Staphylococcus felis isolated from cats using whole genome sequencing.</title>
        <authorList>
            <person name="Worthing K."/>
            <person name="Pang S."/>
            <person name="Trott D.J."/>
            <person name="Abraham S."/>
            <person name="Coombs G.W."/>
            <person name="Jordan D."/>
            <person name="McIntyre L."/>
            <person name="Davies M.R."/>
            <person name="Norris J."/>
        </authorList>
    </citation>
    <scope>NUCLEOTIDE SEQUENCE [LARGE SCALE GENOMIC DNA]</scope>
    <source>
        <strain evidence="10 11">F9</strain>
    </source>
</reference>
<dbReference type="InterPro" id="IPR001789">
    <property type="entry name" value="Sig_transdc_resp-reg_receiver"/>
</dbReference>
<keyword evidence="4 7" id="KW-0238">DNA-binding</keyword>
<dbReference type="PROSITE" id="PS50110">
    <property type="entry name" value="RESPONSE_REGULATORY"/>
    <property type="match status" value="1"/>
</dbReference>
<dbReference type="SMART" id="SM00448">
    <property type="entry name" value="REC"/>
    <property type="match status" value="1"/>
</dbReference>
<dbReference type="PROSITE" id="PS51755">
    <property type="entry name" value="OMPR_PHOB"/>
    <property type="match status" value="1"/>
</dbReference>
<evidence type="ECO:0000256" key="5">
    <source>
        <dbReference type="ARBA" id="ARBA00023163"/>
    </source>
</evidence>
<dbReference type="PANTHER" id="PTHR48111">
    <property type="entry name" value="REGULATOR OF RPOS"/>
    <property type="match status" value="1"/>
</dbReference>
<dbReference type="Gene3D" id="3.40.50.2300">
    <property type="match status" value="1"/>
</dbReference>
<dbReference type="Pfam" id="PF00486">
    <property type="entry name" value="Trans_reg_C"/>
    <property type="match status" value="1"/>
</dbReference>
<dbReference type="GO" id="GO:0006355">
    <property type="term" value="P:regulation of DNA-templated transcription"/>
    <property type="evidence" value="ECO:0007669"/>
    <property type="project" value="InterPro"/>
</dbReference>
<dbReference type="SMART" id="SM00862">
    <property type="entry name" value="Trans_reg_C"/>
    <property type="match status" value="1"/>
</dbReference>
<dbReference type="InterPro" id="IPR001867">
    <property type="entry name" value="OmpR/PhoB-type_DNA-bd"/>
</dbReference>
<feature type="domain" description="Response regulatory" evidence="8">
    <location>
        <begin position="5"/>
        <end position="115"/>
    </location>
</feature>
<proteinExistence type="predicted"/>
<dbReference type="PANTHER" id="PTHR48111:SF70">
    <property type="entry name" value="TWO-COMPONENT RESPONSE REGULATOR YBDJ"/>
    <property type="match status" value="1"/>
</dbReference>
<evidence type="ECO:0000259" key="8">
    <source>
        <dbReference type="PROSITE" id="PS50110"/>
    </source>
</evidence>
<dbReference type="GO" id="GO:0005829">
    <property type="term" value="C:cytosol"/>
    <property type="evidence" value="ECO:0007669"/>
    <property type="project" value="TreeGrafter"/>
</dbReference>
<dbReference type="CDD" id="cd00383">
    <property type="entry name" value="trans_reg_C"/>
    <property type="match status" value="1"/>
</dbReference>
<evidence type="ECO:0000256" key="1">
    <source>
        <dbReference type="ARBA" id="ARBA00022553"/>
    </source>
</evidence>
<evidence type="ECO:0000256" key="2">
    <source>
        <dbReference type="ARBA" id="ARBA00023012"/>
    </source>
</evidence>
<feature type="modified residue" description="4-aspartylphosphate" evidence="6">
    <location>
        <position position="52"/>
    </location>
</feature>
<dbReference type="AlphaFoldDB" id="A0A3E0IMT7"/>
<dbReference type="InterPro" id="IPR036388">
    <property type="entry name" value="WH-like_DNA-bd_sf"/>
</dbReference>
<evidence type="ECO:0000256" key="3">
    <source>
        <dbReference type="ARBA" id="ARBA00023015"/>
    </source>
</evidence>
<organism evidence="10 11">
    <name type="scientific">Staphylococcus felis</name>
    <dbReference type="NCBI Taxonomy" id="46127"/>
    <lineage>
        <taxon>Bacteria</taxon>
        <taxon>Bacillati</taxon>
        <taxon>Bacillota</taxon>
        <taxon>Bacilli</taxon>
        <taxon>Bacillales</taxon>
        <taxon>Staphylococcaceae</taxon>
        <taxon>Staphylococcus</taxon>
    </lineage>
</organism>
<dbReference type="RefSeq" id="WP_116094865.1">
    <property type="nucleotide sequence ID" value="NZ_JBBEFJ010000011.1"/>
</dbReference>
<dbReference type="CDD" id="cd17574">
    <property type="entry name" value="REC_OmpR"/>
    <property type="match status" value="1"/>
</dbReference>
<gene>
    <name evidence="10" type="ORF">DOS83_09905</name>
</gene>
<evidence type="ECO:0000256" key="6">
    <source>
        <dbReference type="PROSITE-ProRule" id="PRU00169"/>
    </source>
</evidence>